<dbReference type="RefSeq" id="WP_204911761.1">
    <property type="nucleotide sequence ID" value="NZ_BAAAYR010000001.1"/>
</dbReference>
<accession>A0ABP6X0R7</accession>
<keyword evidence="2" id="KW-1185">Reference proteome</keyword>
<dbReference type="PANTHER" id="PTHR36848:SF2">
    <property type="entry name" value="SECRETED PROTEIN"/>
    <property type="match status" value="1"/>
</dbReference>
<dbReference type="Gene3D" id="2.60.120.260">
    <property type="entry name" value="Galactose-binding domain-like"/>
    <property type="match status" value="2"/>
</dbReference>
<dbReference type="InterPro" id="IPR008979">
    <property type="entry name" value="Galactose-bd-like_sf"/>
</dbReference>
<evidence type="ECO:0000313" key="1">
    <source>
        <dbReference type="EMBL" id="GAA3558550.1"/>
    </source>
</evidence>
<organism evidence="1 2">
    <name type="scientific">Microlunatus spumicola</name>
    <dbReference type="NCBI Taxonomy" id="81499"/>
    <lineage>
        <taxon>Bacteria</taxon>
        <taxon>Bacillati</taxon>
        <taxon>Actinomycetota</taxon>
        <taxon>Actinomycetes</taxon>
        <taxon>Propionibacteriales</taxon>
        <taxon>Propionibacteriaceae</taxon>
        <taxon>Microlunatus</taxon>
    </lineage>
</organism>
<comment type="caution">
    <text evidence="1">The sequence shown here is derived from an EMBL/GenBank/DDBJ whole genome shotgun (WGS) entry which is preliminary data.</text>
</comment>
<evidence type="ECO:0008006" key="3">
    <source>
        <dbReference type="Google" id="ProtNLM"/>
    </source>
</evidence>
<sequence>MTSPELRKLFSDPPPTFGPTPLWWWSGGEVTSERMRWQLQRFAEGGITNLVVINLAPAGPIFAARADVPAWFSEPWWDRFTETCEIAAELGTKIWFYDQIGFSGANLQGSITHAHPEASGSGLRHRFATVERGVVALQGQERLVALYAATPPGGRAERLEPGRLPPDGTTVEVVTAVPTAFDYLEPTAVERLVDLVHHEFDRRVPEHLGTVVVGSFQDELPATGTWTGRFADEFRARRGYDLLDHLPALWSGDDDASAKVRGDYGWVRSELAEEAFFRPLADWHAERGMLLGCDQFNPARAGFPTQSTQLYADYFRTHRWYSAAGSDHEGDARVHSSMAHLYGHPRVWIESFHSSGWGGTLEDVYDWLLPFLRSGANLYNPHATYFGTAGGWFEWAPPSTDWRQPYWRHYPEFSQTVARLCSLLSWGSHEADVAVLHPTATVQALLPLDAPVEHFGDGQVGGPYAAVDETQDHYLQLCGTNNWFDTRVGLLDAAGVSFDVVDDDSLHRSTLSTDTIGAGLAIRDHCFRTVVLPSTDVLETRTAERLCELLDAGGRVVVVGRPPRLAAGRDGDDGAVRRLREHSALHRVPDPAGVVDVLAHREPHVAGDVPLLVRRSGRDGLALVTGAFPNASAYPLRRETWKWDDHDFDPARYAAIQTVTVPAPVVVAEVWNPATGSQRPVPVVRTEAGSRIDVPLDGAPAVLLVWREGDPTGTSTDADEDAAPVAVGPGALAGSTTDLGAGWTGELVPTLDNTWGDLALPVGDALTELQMWTLDWTEDASAAPDGSGWTPVTVTSGQAAAVLAPVAAADRPAPLSVGAAAAVRRGDRTLLEPGFVVHTWSGSRGLPKDGGILGTKGMVAEEFLRVPAPAVGEMAVLRSLVRTNFEGPTDLLVGAAATRRVWWNGVEVPTGSGYLSTISVDAAGVNLLEVELGAAETHPGFDFSGEGDLLGCFVALARPGSFGARPQFMTVGDGVVPTGRVSYRNRLEVPPGAGEARLVVGAATGLSILVDGTDVARQEKVEYYEASWGATPMYFSHDLTGTLTPGEHVVEIVTESTDARDVVFVDLVVTAGDQVVTLVSGPGWETGADRASAPSQEHRGRWSNLAAAHAAERSHPLPEAAWLHGPPVVGEPVDDVAFSVSAAPAVQRFRVRLPAGTTGVTLPLRGSGTVELLGRPLEVRDGAVRLPEPVAAVTDLIVETGPRAFDRGGAAWHGPLLVSTARAPIELGSWRDVGLRAWSGAVRYAREVDVPAGSGSVVLDLGRVRGSVDVRVDGRQVGSAFCAPYRFELPALGRTATVEVTVYNTLAPFLDESTPTVWVFPSQLQSGLLGPVTLTSPAASG</sequence>
<name>A0ABP6X0R7_9ACTN</name>
<dbReference type="SUPFAM" id="SSF49785">
    <property type="entry name" value="Galactose-binding domain-like"/>
    <property type="match status" value="1"/>
</dbReference>
<dbReference type="EMBL" id="BAAAYR010000001">
    <property type="protein sequence ID" value="GAA3558550.1"/>
    <property type="molecule type" value="Genomic_DNA"/>
</dbReference>
<dbReference type="InterPro" id="IPR053161">
    <property type="entry name" value="Ulvan_degrading_GH"/>
</dbReference>
<proteinExistence type="predicted"/>
<gene>
    <name evidence="1" type="ORF">GCM10022197_12350</name>
</gene>
<dbReference type="Proteomes" id="UP001500767">
    <property type="component" value="Unassembled WGS sequence"/>
</dbReference>
<evidence type="ECO:0000313" key="2">
    <source>
        <dbReference type="Proteomes" id="UP001500767"/>
    </source>
</evidence>
<dbReference type="Pfam" id="PF17132">
    <property type="entry name" value="Glyco_hydro_106"/>
    <property type="match status" value="1"/>
</dbReference>
<reference evidence="2" key="1">
    <citation type="journal article" date="2019" name="Int. J. Syst. Evol. Microbiol.">
        <title>The Global Catalogue of Microorganisms (GCM) 10K type strain sequencing project: providing services to taxonomists for standard genome sequencing and annotation.</title>
        <authorList>
            <consortium name="The Broad Institute Genomics Platform"/>
            <consortium name="The Broad Institute Genome Sequencing Center for Infectious Disease"/>
            <person name="Wu L."/>
            <person name="Ma J."/>
        </authorList>
    </citation>
    <scope>NUCLEOTIDE SEQUENCE [LARGE SCALE GENOMIC DNA]</scope>
    <source>
        <strain evidence="2">JCM 16540</strain>
    </source>
</reference>
<dbReference type="PANTHER" id="PTHR36848">
    <property type="entry name" value="DNA-BINDING PROTEIN (PUTATIVE SECRETED PROTEIN)-RELATED"/>
    <property type="match status" value="1"/>
</dbReference>
<protein>
    <recommendedName>
        <fullName evidence="3">Alpha-L-rhamnosidase</fullName>
    </recommendedName>
</protein>